<keyword evidence="5" id="KW-1278">Translocase</keyword>
<dbReference type="OrthoDB" id="18368at2157"/>
<evidence type="ECO:0000313" key="8">
    <source>
        <dbReference type="EMBL" id="AKG39312.1"/>
    </source>
</evidence>
<dbReference type="GO" id="GO:0008643">
    <property type="term" value="P:carbohydrate transport"/>
    <property type="evidence" value="ECO:0007669"/>
    <property type="project" value="InterPro"/>
</dbReference>
<dbReference type="GO" id="GO:0016887">
    <property type="term" value="F:ATP hydrolysis activity"/>
    <property type="evidence" value="ECO:0007669"/>
    <property type="project" value="InterPro"/>
</dbReference>
<proteinExistence type="predicted"/>
<organism evidence="8 9">
    <name type="scientific">Infirmifilum uzonense</name>
    <dbReference type="NCBI Taxonomy" id="1550241"/>
    <lineage>
        <taxon>Archaea</taxon>
        <taxon>Thermoproteota</taxon>
        <taxon>Thermoprotei</taxon>
        <taxon>Thermofilales</taxon>
        <taxon>Thermofilaceae</taxon>
        <taxon>Infirmifilum</taxon>
    </lineage>
</organism>
<dbReference type="PANTHER" id="PTHR43875">
    <property type="entry name" value="MALTODEXTRIN IMPORT ATP-BINDING PROTEIN MSMX"/>
    <property type="match status" value="1"/>
</dbReference>
<dbReference type="KEGG" id="thf:MA03_02155"/>
<dbReference type="InterPro" id="IPR015855">
    <property type="entry name" value="ABC_transpr_MalK-like"/>
</dbReference>
<evidence type="ECO:0000313" key="9">
    <source>
        <dbReference type="Proteomes" id="UP000067434"/>
    </source>
</evidence>
<evidence type="ECO:0000259" key="7">
    <source>
        <dbReference type="PROSITE" id="PS50893"/>
    </source>
</evidence>
<dbReference type="GO" id="GO:0055052">
    <property type="term" value="C:ATP-binding cassette (ABC) transporter complex, substrate-binding subunit-containing"/>
    <property type="evidence" value="ECO:0007669"/>
    <property type="project" value="TreeGrafter"/>
</dbReference>
<evidence type="ECO:0000256" key="1">
    <source>
        <dbReference type="ARBA" id="ARBA00022448"/>
    </source>
</evidence>
<accession>A0A0F7FIT5</accession>
<keyword evidence="6" id="KW-0472">Membrane</keyword>
<dbReference type="RefSeq" id="WP_052884866.1">
    <property type="nucleotide sequence ID" value="NZ_CP009961.1"/>
</dbReference>
<dbReference type="Proteomes" id="UP000067434">
    <property type="component" value="Chromosome"/>
</dbReference>
<dbReference type="InterPro" id="IPR027417">
    <property type="entry name" value="P-loop_NTPase"/>
</dbReference>
<gene>
    <name evidence="8" type="ORF">MA03_02155</name>
</gene>
<keyword evidence="2" id="KW-1003">Cell membrane</keyword>
<dbReference type="STRING" id="1550241.MA03_02155"/>
<dbReference type="InterPro" id="IPR008995">
    <property type="entry name" value="Mo/tungstate-bd_C_term_dom"/>
</dbReference>
<dbReference type="InterPro" id="IPR003439">
    <property type="entry name" value="ABC_transporter-like_ATP-bd"/>
</dbReference>
<evidence type="ECO:0000256" key="2">
    <source>
        <dbReference type="ARBA" id="ARBA00022475"/>
    </source>
</evidence>
<keyword evidence="1" id="KW-0813">Transport</keyword>
<dbReference type="InterPro" id="IPR017871">
    <property type="entry name" value="ABC_transporter-like_CS"/>
</dbReference>
<dbReference type="InterPro" id="IPR003593">
    <property type="entry name" value="AAA+_ATPase"/>
</dbReference>
<keyword evidence="4 8" id="KW-0067">ATP-binding</keyword>
<keyword evidence="9" id="KW-1185">Reference proteome</keyword>
<evidence type="ECO:0000256" key="5">
    <source>
        <dbReference type="ARBA" id="ARBA00022967"/>
    </source>
</evidence>
<dbReference type="PANTHER" id="PTHR43875:SF15">
    <property type="entry name" value="TREHALOSE IMPORT ATP-BINDING PROTEIN SUGC"/>
    <property type="match status" value="1"/>
</dbReference>
<dbReference type="GeneID" id="25400996"/>
<dbReference type="FunFam" id="3.40.50.300:FF:000042">
    <property type="entry name" value="Maltose/maltodextrin ABC transporter, ATP-binding protein"/>
    <property type="match status" value="1"/>
</dbReference>
<dbReference type="Pfam" id="PF00005">
    <property type="entry name" value="ABC_tran"/>
    <property type="match status" value="1"/>
</dbReference>
<dbReference type="SMART" id="SM00382">
    <property type="entry name" value="AAA"/>
    <property type="match status" value="1"/>
</dbReference>
<keyword evidence="3" id="KW-0547">Nucleotide-binding</keyword>
<dbReference type="Gene3D" id="2.40.50.100">
    <property type="match status" value="1"/>
</dbReference>
<evidence type="ECO:0000256" key="4">
    <source>
        <dbReference type="ARBA" id="ARBA00022840"/>
    </source>
</evidence>
<dbReference type="EMBL" id="CP009961">
    <property type="protein sequence ID" value="AKG39312.1"/>
    <property type="molecule type" value="Genomic_DNA"/>
</dbReference>
<feature type="domain" description="ABC transporter" evidence="7">
    <location>
        <begin position="4"/>
        <end position="234"/>
    </location>
</feature>
<dbReference type="PROSITE" id="PS00211">
    <property type="entry name" value="ABC_TRANSPORTER_1"/>
    <property type="match status" value="1"/>
</dbReference>
<evidence type="ECO:0000256" key="3">
    <source>
        <dbReference type="ARBA" id="ARBA00022741"/>
    </source>
</evidence>
<dbReference type="PATRIC" id="fig|1550241.5.peg.440"/>
<dbReference type="PROSITE" id="PS50893">
    <property type="entry name" value="ABC_TRANSPORTER_2"/>
    <property type="match status" value="1"/>
</dbReference>
<protein>
    <submittedName>
        <fullName evidence="8">Spermidine/putrescine ABC transporter ATP-binding protein</fullName>
    </submittedName>
</protein>
<dbReference type="Gene3D" id="3.40.50.300">
    <property type="entry name" value="P-loop containing nucleotide triphosphate hydrolases"/>
    <property type="match status" value="1"/>
</dbReference>
<reference evidence="8 9" key="1">
    <citation type="journal article" date="2015" name="Stand. Genomic Sci.">
        <title>Complete genome sequence of and proposal of Thermofilum uzonense sp. nov. a novel hyperthermophilic crenarchaeon and emended description of the genus Thermofilum.</title>
        <authorList>
            <person name="Toshchakov S.V."/>
            <person name="Korzhenkov A.A."/>
            <person name="Samarov N.I."/>
            <person name="Mazunin I.O."/>
            <person name="Mozhey O.I."/>
            <person name="Shmyr I.S."/>
            <person name="Derbikova K.S."/>
            <person name="Taranov E.A."/>
            <person name="Dominova I.N."/>
            <person name="Bonch-Osmolovskaya E.A."/>
            <person name="Patrushev M.V."/>
            <person name="Podosokorskaya O.A."/>
            <person name="Kublanov I.V."/>
        </authorList>
    </citation>
    <scope>NUCLEOTIDE SEQUENCE [LARGE SCALE GENOMIC DNA]</scope>
    <source>
        <strain evidence="8 9">1807-2</strain>
    </source>
</reference>
<dbReference type="Pfam" id="PF08402">
    <property type="entry name" value="TOBE_2"/>
    <property type="match status" value="1"/>
</dbReference>
<evidence type="ECO:0000256" key="6">
    <source>
        <dbReference type="ARBA" id="ARBA00023136"/>
    </source>
</evidence>
<dbReference type="SUPFAM" id="SSF52540">
    <property type="entry name" value="P-loop containing nucleoside triphosphate hydrolases"/>
    <property type="match status" value="1"/>
</dbReference>
<dbReference type="InterPro" id="IPR013611">
    <property type="entry name" value="Transp-assoc_OB_typ2"/>
</dbReference>
<dbReference type="GO" id="GO:0140359">
    <property type="term" value="F:ABC-type transporter activity"/>
    <property type="evidence" value="ECO:0007669"/>
    <property type="project" value="InterPro"/>
</dbReference>
<dbReference type="GO" id="GO:0005524">
    <property type="term" value="F:ATP binding"/>
    <property type="evidence" value="ECO:0007669"/>
    <property type="project" value="UniProtKB-KW"/>
</dbReference>
<dbReference type="InterPro" id="IPR047641">
    <property type="entry name" value="ABC_transpr_MalK/UgpC-like"/>
</dbReference>
<dbReference type="HOGENOM" id="CLU_000604_1_1_2"/>
<dbReference type="SUPFAM" id="SSF50331">
    <property type="entry name" value="MOP-like"/>
    <property type="match status" value="1"/>
</dbReference>
<dbReference type="AlphaFoldDB" id="A0A0F7FIT5"/>
<sequence length="360" mass="41025">MVSVRVEDVWMLFGNVKALQGVDLEVREGEMVTLLGPSGCGKTTLLRVISGLYKPTKGKVYFDSEDVTDKNPWERNVGLVFQDYALWPHLTVYDNIAYGLRLRKVEQREIKERVRGVARLLGIEELLDRYPHQLSGGQQQRVALARAIVINPSVMLLDEPLSNLDAKIRINVRTEIRKLQKKLNITSIYVTHDQEEALVLSDRIVVMNHGRVEQIGTPFEIYYHPKTLFVADFVGQVNIIKGRINGMDESRHLIEVDSEIGRVLVSSDQDVKSSNEVYLIFRPEMVEVSKVKPREDNESTIVEGMIDAVQFLGNILRADVAVGEKRIRVELHNPLFREKFSPQDRVFVRIPASNIRILTG</sequence>
<name>A0A0F7FIT5_9CREN</name>
<dbReference type="CDD" id="cd03301">
    <property type="entry name" value="ABC_MalK_N"/>
    <property type="match status" value="1"/>
</dbReference>